<dbReference type="STRING" id="1891671.SAMN06295885_0568"/>
<reference evidence="3" key="1">
    <citation type="submission" date="2017-04" db="EMBL/GenBank/DDBJ databases">
        <authorList>
            <person name="Varghese N."/>
            <person name="Submissions S."/>
        </authorList>
    </citation>
    <scope>NUCLEOTIDE SEQUENCE [LARGE SCALE GENOMIC DNA]</scope>
    <source>
        <strain evidence="3">VKM Ac-2121</strain>
    </source>
</reference>
<sequence length="281" mass="28968">MRRRLAAVALAVLATTLTGCAPELATQLPAGVSVSIRQNRDDYGPRRIEVLVDNAAATPLDLWEVRLDSPAFAEPSWTSEPVTIRPGTTTALRLQLAGADCGAADPGAAVRLAFTRGDVSGTATVTPDDPFDSIDRIHGEDCLAEAVAGVVEIAPADAISVVDEDGTAVAHLRVVVTPTGAPGAVTIDGIARTILLRPASGAGTWPVGVRLDSGSPPLTLDLPIVPNNCNTHTVSEDKRGTFLPIAVAVEGGATGVVSIGVDDGVRGALYDYIASDYCGWE</sequence>
<accession>A0A1X7N334</accession>
<dbReference type="RefSeq" id="WP_085475068.1">
    <property type="nucleotide sequence ID" value="NZ_FXBM01000001.1"/>
</dbReference>
<keyword evidence="1" id="KW-0732">Signal</keyword>
<evidence type="ECO:0000256" key="1">
    <source>
        <dbReference type="SAM" id="SignalP"/>
    </source>
</evidence>
<proteinExistence type="predicted"/>
<name>A0A1X7N334_9MICO</name>
<gene>
    <name evidence="2" type="ORF">SAMN06295885_0568</name>
</gene>
<feature type="signal peptide" evidence="1">
    <location>
        <begin position="1"/>
        <end position="21"/>
    </location>
</feature>
<dbReference type="OrthoDB" id="3784033at2"/>
<dbReference type="PROSITE" id="PS51257">
    <property type="entry name" value="PROKAR_LIPOPROTEIN"/>
    <property type="match status" value="1"/>
</dbReference>
<keyword evidence="3" id="KW-1185">Reference proteome</keyword>
<evidence type="ECO:0000313" key="3">
    <source>
        <dbReference type="Proteomes" id="UP000193711"/>
    </source>
</evidence>
<evidence type="ECO:0008006" key="4">
    <source>
        <dbReference type="Google" id="ProtNLM"/>
    </source>
</evidence>
<feature type="chain" id="PRO_5039068492" description="Cellulose binding domain-containing protein" evidence="1">
    <location>
        <begin position="22"/>
        <end position="281"/>
    </location>
</feature>
<dbReference type="EMBL" id="FXBM01000001">
    <property type="protein sequence ID" value="SMH31246.1"/>
    <property type="molecule type" value="Genomic_DNA"/>
</dbReference>
<protein>
    <recommendedName>
        <fullName evidence="4">Cellulose binding domain-containing protein</fullName>
    </recommendedName>
</protein>
<organism evidence="2 3">
    <name type="scientific">Rathayibacter oskolensis</name>
    <dbReference type="NCBI Taxonomy" id="1891671"/>
    <lineage>
        <taxon>Bacteria</taxon>
        <taxon>Bacillati</taxon>
        <taxon>Actinomycetota</taxon>
        <taxon>Actinomycetes</taxon>
        <taxon>Micrococcales</taxon>
        <taxon>Microbacteriaceae</taxon>
        <taxon>Rathayibacter</taxon>
    </lineage>
</organism>
<evidence type="ECO:0000313" key="2">
    <source>
        <dbReference type="EMBL" id="SMH31246.1"/>
    </source>
</evidence>
<dbReference type="AlphaFoldDB" id="A0A1X7N334"/>
<dbReference type="Proteomes" id="UP000193711">
    <property type="component" value="Unassembled WGS sequence"/>
</dbReference>